<protein>
    <submittedName>
        <fullName evidence="1">Uncharacterized protein</fullName>
    </submittedName>
</protein>
<name>A0A168P015_MUCCL</name>
<dbReference type="AlphaFoldDB" id="A0A168P015"/>
<dbReference type="EMBL" id="AMYB01000002">
    <property type="protein sequence ID" value="OAD06967.1"/>
    <property type="molecule type" value="Genomic_DNA"/>
</dbReference>
<reference evidence="1 2" key="1">
    <citation type="submission" date="2015-06" db="EMBL/GenBank/DDBJ databases">
        <title>Expansion of signal transduction pathways in fungi by whole-genome duplication.</title>
        <authorList>
            <consortium name="DOE Joint Genome Institute"/>
            <person name="Corrochano L.M."/>
            <person name="Kuo A."/>
            <person name="Marcet-Houben M."/>
            <person name="Polaino S."/>
            <person name="Salamov A."/>
            <person name="Villalobos J.M."/>
            <person name="Alvarez M.I."/>
            <person name="Avalos J."/>
            <person name="Benito E.P."/>
            <person name="Benoit I."/>
            <person name="Burger G."/>
            <person name="Camino L.P."/>
            <person name="Canovas D."/>
            <person name="Cerda-Olmedo E."/>
            <person name="Cheng J.-F."/>
            <person name="Dominguez A."/>
            <person name="Elias M."/>
            <person name="Eslava A.P."/>
            <person name="Glaser F."/>
            <person name="Grimwood J."/>
            <person name="Gutierrez G."/>
            <person name="Heitman J."/>
            <person name="Henrissat B."/>
            <person name="Iturriaga E.A."/>
            <person name="Lang B.F."/>
            <person name="Lavin J.L."/>
            <person name="Lee S."/>
            <person name="Li W."/>
            <person name="Lindquist E."/>
            <person name="Lopez-Garcia S."/>
            <person name="Luque E.M."/>
            <person name="Marcos A.T."/>
            <person name="Martin J."/>
            <person name="Mccluskey K."/>
            <person name="Medina H.R."/>
            <person name="Miralles-Duran A."/>
            <person name="Miyazaki A."/>
            <person name="Munoz-Torres E."/>
            <person name="Oguiza J.A."/>
            <person name="Ohm R."/>
            <person name="Olmedo M."/>
            <person name="Orejas M."/>
            <person name="Ortiz-Castellanos L."/>
            <person name="Pisabarro A.G."/>
            <person name="Rodriguez-Romero J."/>
            <person name="Ruiz-Herrera J."/>
            <person name="Ruiz-Vazquez R."/>
            <person name="Sanz C."/>
            <person name="Schackwitz W."/>
            <person name="Schmutz J."/>
            <person name="Shahriari M."/>
            <person name="Shelest E."/>
            <person name="Silva-Franco F."/>
            <person name="Soanes D."/>
            <person name="Syed K."/>
            <person name="Tagua V.G."/>
            <person name="Talbot N.J."/>
            <person name="Thon M."/>
            <person name="De Vries R.P."/>
            <person name="Wiebenga A."/>
            <person name="Yadav J.S."/>
            <person name="Braun E.L."/>
            <person name="Baker S."/>
            <person name="Garre V."/>
            <person name="Horwitz B."/>
            <person name="Torres-Martinez S."/>
            <person name="Idnurm A."/>
            <person name="Herrera-Estrella A."/>
            <person name="Gabaldon T."/>
            <person name="Grigoriev I.V."/>
        </authorList>
    </citation>
    <scope>NUCLEOTIDE SEQUENCE [LARGE SCALE GENOMIC DNA]</scope>
    <source>
        <strain evidence="1 2">CBS 277.49</strain>
    </source>
</reference>
<dbReference type="GO" id="GO:0000329">
    <property type="term" value="C:fungal-type vacuole membrane"/>
    <property type="evidence" value="ECO:0007669"/>
    <property type="project" value="InterPro"/>
</dbReference>
<dbReference type="PANTHER" id="PTHR35895">
    <property type="entry name" value="CHROMOSOME 16, WHOLE GENOME SHOTGUN SEQUENCE"/>
    <property type="match status" value="1"/>
</dbReference>
<accession>A0A168P015</accession>
<dbReference type="Proteomes" id="UP000077051">
    <property type="component" value="Unassembled WGS sequence"/>
</dbReference>
<evidence type="ECO:0000313" key="2">
    <source>
        <dbReference type="Proteomes" id="UP000077051"/>
    </source>
</evidence>
<dbReference type="STRING" id="747725.A0A168P015"/>
<proteinExistence type="predicted"/>
<comment type="caution">
    <text evidence="1">The sequence shown here is derived from an EMBL/GenBank/DDBJ whole genome shotgun (WGS) entry which is preliminary data.</text>
</comment>
<dbReference type="OrthoDB" id="10039566at2759"/>
<sequence>MAATISFPTPLTVAWGGKKLGVVTMPALEAKADVGASFDVSGDFTITDADAMSEFAAYMINNKDFIWDIYSTDVSVNALGFTFTKISMEKFVTLAGANGFKDAVKITTFDLPSNDPAGGITLTAQTTINN</sequence>
<gene>
    <name evidence="1" type="ORF">MUCCIDRAFT_138796</name>
</gene>
<dbReference type="VEuPathDB" id="FungiDB:MUCCIDRAFT_138796"/>
<dbReference type="PANTHER" id="PTHR35895:SF1">
    <property type="entry name" value="LIPID-BINDING SERUM GLYCOPROTEIN C-TERMINAL DOMAIN-CONTAINING PROTEIN"/>
    <property type="match status" value="1"/>
</dbReference>
<dbReference type="InterPro" id="IPR022185">
    <property type="entry name" value="DUF3712"/>
</dbReference>
<feature type="non-terminal residue" evidence="1">
    <location>
        <position position="130"/>
    </location>
</feature>
<keyword evidence="2" id="KW-1185">Reference proteome</keyword>
<dbReference type="Pfam" id="PF12505">
    <property type="entry name" value="DUF3712"/>
    <property type="match status" value="1"/>
</dbReference>
<evidence type="ECO:0000313" key="1">
    <source>
        <dbReference type="EMBL" id="OAD06967.1"/>
    </source>
</evidence>
<dbReference type="InterPro" id="IPR046368">
    <property type="entry name" value="Tag1"/>
</dbReference>
<organism evidence="1 2">
    <name type="scientific">Mucor lusitanicus CBS 277.49</name>
    <dbReference type="NCBI Taxonomy" id="747725"/>
    <lineage>
        <taxon>Eukaryota</taxon>
        <taxon>Fungi</taxon>
        <taxon>Fungi incertae sedis</taxon>
        <taxon>Mucoromycota</taxon>
        <taxon>Mucoromycotina</taxon>
        <taxon>Mucoromycetes</taxon>
        <taxon>Mucorales</taxon>
        <taxon>Mucorineae</taxon>
        <taxon>Mucoraceae</taxon>
        <taxon>Mucor</taxon>
    </lineage>
</organism>